<dbReference type="RefSeq" id="WP_167679820.1">
    <property type="nucleotide sequence ID" value="NZ_CP050313.1"/>
</dbReference>
<dbReference type="KEGG" id="saes:HBH39_17020"/>
<gene>
    <name evidence="1" type="ORF">HBH39_17020</name>
</gene>
<protein>
    <submittedName>
        <fullName evidence="1">Uncharacterized protein</fullName>
    </submittedName>
</protein>
<evidence type="ECO:0000313" key="1">
    <source>
        <dbReference type="EMBL" id="QIR15964.1"/>
    </source>
</evidence>
<proteinExistence type="predicted"/>
<dbReference type="Proteomes" id="UP000502608">
    <property type="component" value="Chromosome"/>
</dbReference>
<evidence type="ECO:0000313" key="2">
    <source>
        <dbReference type="Proteomes" id="UP000502608"/>
    </source>
</evidence>
<name>A0A6G9QN01_9GAMM</name>
<accession>A0A6G9QN01</accession>
<dbReference type="EMBL" id="CP050313">
    <property type="protein sequence ID" value="QIR15964.1"/>
    <property type="molecule type" value="Genomic_DNA"/>
</dbReference>
<dbReference type="AlphaFoldDB" id="A0A6G9QN01"/>
<sequence length="161" mass="17997">MRIIYFSIFIMWVGALSIIYIEGKSNVEDSLISSLKDNEREVSQLLEIAIAYNESTKEQLIANLLLNFENKVHPLTSQLNDYPEIASYGLEGNETIDGEPYKANLTGIGSLSEVTIETLHEINAALALNLSTAVENKNTQFLWAYYTSKNGFMLLAPRVGM</sequence>
<organism evidence="1 2">
    <name type="scientific">Shewanella aestuarii</name>
    <dbReference type="NCBI Taxonomy" id="1028752"/>
    <lineage>
        <taxon>Bacteria</taxon>
        <taxon>Pseudomonadati</taxon>
        <taxon>Pseudomonadota</taxon>
        <taxon>Gammaproteobacteria</taxon>
        <taxon>Alteromonadales</taxon>
        <taxon>Shewanellaceae</taxon>
        <taxon>Shewanella</taxon>
    </lineage>
</organism>
<keyword evidence="2" id="KW-1185">Reference proteome</keyword>
<reference evidence="1 2" key="1">
    <citation type="submission" date="2020-03" db="EMBL/GenBank/DDBJ databases">
        <title>Complete genome sequence of Shewanella sp.</title>
        <authorList>
            <person name="Kim Y.-S."/>
            <person name="Kim S.-J."/>
            <person name="Jung H.-K."/>
            <person name="Kim K.-H."/>
        </authorList>
    </citation>
    <scope>NUCLEOTIDE SEQUENCE [LARGE SCALE GENOMIC DNA]</scope>
    <source>
        <strain evidence="1 2">PN3F2</strain>
    </source>
</reference>